<dbReference type="EMBL" id="CP068242">
    <property type="protein sequence ID" value="QQV79713.1"/>
    <property type="molecule type" value="Genomic_DNA"/>
</dbReference>
<dbReference type="AlphaFoldDB" id="A0A974NZI9"/>
<proteinExistence type="predicted"/>
<gene>
    <name evidence="1" type="ORF">JG559_11005</name>
</gene>
<name>A0A974NZI9_ENTFL</name>
<organism evidence="1">
    <name type="scientific">Enterococcus faecalis</name>
    <name type="common">Streptococcus faecalis</name>
    <dbReference type="NCBI Taxonomy" id="1351"/>
    <lineage>
        <taxon>Bacteria</taxon>
        <taxon>Bacillati</taxon>
        <taxon>Bacillota</taxon>
        <taxon>Bacilli</taxon>
        <taxon>Lactobacillales</taxon>
        <taxon>Enterococcaceae</taxon>
        <taxon>Enterococcus</taxon>
    </lineage>
</organism>
<protein>
    <submittedName>
        <fullName evidence="1">Uncharacterized protein</fullName>
    </submittedName>
</protein>
<reference evidence="1" key="1">
    <citation type="submission" date="2021-01" db="EMBL/GenBank/DDBJ databases">
        <title>Enterococcus.</title>
        <authorList>
            <person name="Du X."/>
            <person name="Wang N."/>
        </authorList>
    </citation>
    <scope>NUCLEOTIDE SEQUENCE [LARGE SCALE GENOMIC DNA]</scope>
    <source>
        <strain evidence="1">T90-2</strain>
    </source>
</reference>
<accession>A0A974NZI9</accession>
<evidence type="ECO:0000313" key="1">
    <source>
        <dbReference type="EMBL" id="QQV79713.1"/>
    </source>
</evidence>
<sequence>MIFRDWIISTMTNVPVPCLCEKINHNQVSKKLFRFLKELWYDYNDVKQAENTYSQLVTLIQGVTDNPTRETESNR</sequence>